<organism evidence="3 4">
    <name type="scientific">Maioricimonas rarisocia</name>
    <dbReference type="NCBI Taxonomy" id="2528026"/>
    <lineage>
        <taxon>Bacteria</taxon>
        <taxon>Pseudomonadati</taxon>
        <taxon>Planctomycetota</taxon>
        <taxon>Planctomycetia</taxon>
        <taxon>Planctomycetales</taxon>
        <taxon>Planctomycetaceae</taxon>
        <taxon>Maioricimonas</taxon>
    </lineage>
</organism>
<dbReference type="KEGG" id="mri:Mal4_45470"/>
<dbReference type="Proteomes" id="UP000320496">
    <property type="component" value="Chromosome"/>
</dbReference>
<evidence type="ECO:0000256" key="1">
    <source>
        <dbReference type="SAM" id="MobiDB-lite"/>
    </source>
</evidence>
<reference evidence="3 4" key="1">
    <citation type="submission" date="2019-02" db="EMBL/GenBank/DDBJ databases">
        <title>Deep-cultivation of Planctomycetes and their phenomic and genomic characterization uncovers novel biology.</title>
        <authorList>
            <person name="Wiegand S."/>
            <person name="Jogler M."/>
            <person name="Boedeker C."/>
            <person name="Pinto D."/>
            <person name="Vollmers J."/>
            <person name="Rivas-Marin E."/>
            <person name="Kohn T."/>
            <person name="Peeters S.H."/>
            <person name="Heuer A."/>
            <person name="Rast P."/>
            <person name="Oberbeckmann S."/>
            <person name="Bunk B."/>
            <person name="Jeske O."/>
            <person name="Meyerdierks A."/>
            <person name="Storesund J.E."/>
            <person name="Kallscheuer N."/>
            <person name="Luecker S."/>
            <person name="Lage O.M."/>
            <person name="Pohl T."/>
            <person name="Merkel B.J."/>
            <person name="Hornburger P."/>
            <person name="Mueller R.-W."/>
            <person name="Bruemmer F."/>
            <person name="Labrenz M."/>
            <person name="Spormann A.M."/>
            <person name="Op den Camp H."/>
            <person name="Overmann J."/>
            <person name="Amann R."/>
            <person name="Jetten M.S.M."/>
            <person name="Mascher T."/>
            <person name="Medema M.H."/>
            <person name="Devos D.P."/>
            <person name="Kaster A.-K."/>
            <person name="Ovreas L."/>
            <person name="Rohde M."/>
            <person name="Galperin M.Y."/>
            <person name="Jogler C."/>
        </authorList>
    </citation>
    <scope>NUCLEOTIDE SEQUENCE [LARGE SCALE GENOMIC DNA]</scope>
    <source>
        <strain evidence="3 4">Mal4</strain>
    </source>
</reference>
<proteinExistence type="predicted"/>
<gene>
    <name evidence="3" type="ORF">Mal4_45470</name>
</gene>
<feature type="signal peptide" evidence="2">
    <location>
        <begin position="1"/>
        <end position="23"/>
    </location>
</feature>
<protein>
    <recommendedName>
        <fullName evidence="5">Secreted protein</fullName>
    </recommendedName>
</protein>
<dbReference type="AlphaFoldDB" id="A0A517ZCK8"/>
<evidence type="ECO:0008006" key="5">
    <source>
        <dbReference type="Google" id="ProtNLM"/>
    </source>
</evidence>
<evidence type="ECO:0000256" key="2">
    <source>
        <dbReference type="SAM" id="SignalP"/>
    </source>
</evidence>
<keyword evidence="2" id="KW-0732">Signal</keyword>
<evidence type="ECO:0000313" key="4">
    <source>
        <dbReference type="Proteomes" id="UP000320496"/>
    </source>
</evidence>
<accession>A0A517ZCK8</accession>
<keyword evidence="4" id="KW-1185">Reference proteome</keyword>
<feature type="region of interest" description="Disordered" evidence="1">
    <location>
        <begin position="22"/>
        <end position="97"/>
    </location>
</feature>
<dbReference type="EMBL" id="CP036275">
    <property type="protein sequence ID" value="QDU40192.1"/>
    <property type="molecule type" value="Genomic_DNA"/>
</dbReference>
<dbReference type="RefSeq" id="WP_145371309.1">
    <property type="nucleotide sequence ID" value="NZ_CP036275.1"/>
</dbReference>
<sequence precursor="true">MHRILLTLTFASFLFLLHGCAGDADTATDPVDDTGEAVPTDLGEPELGEPASPEAMESGSATGTSELPPEQSEPEVPTPIEEEEVSQDGPILPEASN</sequence>
<evidence type="ECO:0000313" key="3">
    <source>
        <dbReference type="EMBL" id="QDU40192.1"/>
    </source>
</evidence>
<name>A0A517ZCK8_9PLAN</name>
<feature type="chain" id="PRO_5022199013" description="Secreted protein" evidence="2">
    <location>
        <begin position="24"/>
        <end position="97"/>
    </location>
</feature>